<feature type="compositionally biased region" description="Basic and acidic residues" evidence="1">
    <location>
        <begin position="1"/>
        <end position="16"/>
    </location>
</feature>
<dbReference type="InterPro" id="IPR021345">
    <property type="entry name" value="DUF2961"/>
</dbReference>
<dbReference type="Gene3D" id="2.60.120.1390">
    <property type="match status" value="1"/>
</dbReference>
<organism evidence="2 3">
    <name type="scientific">Novipirellula artificiosorum</name>
    <dbReference type="NCBI Taxonomy" id="2528016"/>
    <lineage>
        <taxon>Bacteria</taxon>
        <taxon>Pseudomonadati</taxon>
        <taxon>Planctomycetota</taxon>
        <taxon>Planctomycetia</taxon>
        <taxon>Pirellulales</taxon>
        <taxon>Pirellulaceae</taxon>
        <taxon>Novipirellula</taxon>
    </lineage>
</organism>
<dbReference type="Pfam" id="PF11175">
    <property type="entry name" value="DUF2961"/>
    <property type="match status" value="1"/>
</dbReference>
<accession>A0A5C6DPM0</accession>
<keyword evidence="3" id="KW-1185">Reference proteome</keyword>
<reference evidence="2 3" key="1">
    <citation type="submission" date="2019-02" db="EMBL/GenBank/DDBJ databases">
        <title>Deep-cultivation of Planctomycetes and their phenomic and genomic characterization uncovers novel biology.</title>
        <authorList>
            <person name="Wiegand S."/>
            <person name="Jogler M."/>
            <person name="Boedeker C."/>
            <person name="Pinto D."/>
            <person name="Vollmers J."/>
            <person name="Rivas-Marin E."/>
            <person name="Kohn T."/>
            <person name="Peeters S.H."/>
            <person name="Heuer A."/>
            <person name="Rast P."/>
            <person name="Oberbeckmann S."/>
            <person name="Bunk B."/>
            <person name="Jeske O."/>
            <person name="Meyerdierks A."/>
            <person name="Storesund J.E."/>
            <person name="Kallscheuer N."/>
            <person name="Luecker S."/>
            <person name="Lage O.M."/>
            <person name="Pohl T."/>
            <person name="Merkel B.J."/>
            <person name="Hornburger P."/>
            <person name="Mueller R.-W."/>
            <person name="Bruemmer F."/>
            <person name="Labrenz M."/>
            <person name="Spormann A.M."/>
            <person name="Op Den Camp H."/>
            <person name="Overmann J."/>
            <person name="Amann R."/>
            <person name="Jetten M.S.M."/>
            <person name="Mascher T."/>
            <person name="Medema M.H."/>
            <person name="Devos D.P."/>
            <person name="Kaster A.-K."/>
            <person name="Ovreas L."/>
            <person name="Rohde M."/>
            <person name="Galperin M.Y."/>
            <person name="Jogler C."/>
        </authorList>
    </citation>
    <scope>NUCLEOTIDE SEQUENCE [LARGE SCALE GENOMIC DNA]</scope>
    <source>
        <strain evidence="2 3">Poly41</strain>
    </source>
</reference>
<gene>
    <name evidence="2" type="ORF">Poly41_30290</name>
</gene>
<dbReference type="EMBL" id="SJPV01000004">
    <property type="protein sequence ID" value="TWU38552.1"/>
    <property type="molecule type" value="Genomic_DNA"/>
</dbReference>
<dbReference type="OrthoDB" id="2518538at2"/>
<dbReference type="Proteomes" id="UP000319143">
    <property type="component" value="Unassembled WGS sequence"/>
</dbReference>
<comment type="caution">
    <text evidence="2">The sequence shown here is derived from an EMBL/GenBank/DDBJ whole genome shotgun (WGS) entry which is preliminary data.</text>
</comment>
<evidence type="ECO:0000256" key="1">
    <source>
        <dbReference type="SAM" id="MobiDB-lite"/>
    </source>
</evidence>
<evidence type="ECO:0000313" key="2">
    <source>
        <dbReference type="EMBL" id="TWU38552.1"/>
    </source>
</evidence>
<name>A0A5C6DPM0_9BACT</name>
<protein>
    <recommendedName>
        <fullName evidence="4">DUF2961 domain-containing protein</fullName>
    </recommendedName>
</protein>
<evidence type="ECO:0008006" key="4">
    <source>
        <dbReference type="Google" id="ProtNLM"/>
    </source>
</evidence>
<feature type="region of interest" description="Disordered" evidence="1">
    <location>
        <begin position="1"/>
        <end position="29"/>
    </location>
</feature>
<sequence length="569" mass="64165">MAARDGRQTKEAKEEMSVTTRGRQKTDPSCFASTASAASTIRSIGLRTGSKKAKSQANLRFTCLLLLLISWPVVCSGSNSPQASGETLATWGLNLPDRPVSRRISQRSEFKGKRTFGKLIGPGCIRRVWVTGNFISRKDILRVYFDGETIPSVEAPLPDFFGLMHNLTQPGKNYQINTPFLAVKPKLGMTCSIPMPFARSARFEIESPEGCIVYLMVDWHEYPDQQLTEKMRFRARWRREAPVKDFADDYIIADADGPGRLIGFVYAVDMLESRHKMRWSHGGADNIYIDGMGDQPSFLRGIGGEDVFGASHGGGDYVAQSSLYSDMPYYIQKDATGDRQKLVGYRFFAHDAIHFYESLHLRFGARAHDVSSTVYWYSEKPVRPYFKMPPVKQRLPQTKILRGEYDIPLPDCGSWWLAGPFGKVEHLPKSDGRFDPQKPFIDRPWNKRSSIRGFVEFNHVLRPKASNANSPTLDGWAVAVSKLQAPKEMTVDVRLAWDDHLILKINDDPPIDLGSQPYIRARSVKVKLRKGTNEVQVWLTNRVGVTRGAWNFAFRATTPEGIIVHPKAE</sequence>
<dbReference type="AlphaFoldDB" id="A0A5C6DPM0"/>
<proteinExistence type="predicted"/>
<evidence type="ECO:0000313" key="3">
    <source>
        <dbReference type="Proteomes" id="UP000319143"/>
    </source>
</evidence>